<evidence type="ECO:0000256" key="1">
    <source>
        <dbReference type="SAM" id="MobiDB-lite"/>
    </source>
</evidence>
<accession>A0A8K0MSA0</accession>
<evidence type="ECO:0000313" key="2">
    <source>
        <dbReference type="EMBL" id="KAF3457041.1"/>
    </source>
</evidence>
<name>A0A8K0MSA0_9ROSA</name>
<dbReference type="Proteomes" id="UP000796880">
    <property type="component" value="Unassembled WGS sequence"/>
</dbReference>
<comment type="caution">
    <text evidence="2">The sequence shown here is derived from an EMBL/GenBank/DDBJ whole genome shotgun (WGS) entry which is preliminary data.</text>
</comment>
<gene>
    <name evidence="2" type="ORF">FNV43_RR01698</name>
</gene>
<dbReference type="EMBL" id="VOIH02000001">
    <property type="protein sequence ID" value="KAF3457041.1"/>
    <property type="molecule type" value="Genomic_DNA"/>
</dbReference>
<keyword evidence="3" id="KW-1185">Reference proteome</keyword>
<organism evidence="2 3">
    <name type="scientific">Rhamnella rubrinervis</name>
    <dbReference type="NCBI Taxonomy" id="2594499"/>
    <lineage>
        <taxon>Eukaryota</taxon>
        <taxon>Viridiplantae</taxon>
        <taxon>Streptophyta</taxon>
        <taxon>Embryophyta</taxon>
        <taxon>Tracheophyta</taxon>
        <taxon>Spermatophyta</taxon>
        <taxon>Magnoliopsida</taxon>
        <taxon>eudicotyledons</taxon>
        <taxon>Gunneridae</taxon>
        <taxon>Pentapetalae</taxon>
        <taxon>rosids</taxon>
        <taxon>fabids</taxon>
        <taxon>Rosales</taxon>
        <taxon>Rhamnaceae</taxon>
        <taxon>rhamnoid group</taxon>
        <taxon>Rhamneae</taxon>
        <taxon>Rhamnella</taxon>
    </lineage>
</organism>
<feature type="compositionally biased region" description="Basic and acidic residues" evidence="1">
    <location>
        <begin position="1"/>
        <end position="35"/>
    </location>
</feature>
<sequence length="67" mass="7152">MPHELEEDVRQDSEGSNKSMEKRDHKAGEEKKRAALDSAMGSVGEAISFGRGGGAGFYRRGTVLGLG</sequence>
<dbReference type="AlphaFoldDB" id="A0A8K0MSA0"/>
<reference evidence="2" key="1">
    <citation type="submission" date="2020-03" db="EMBL/GenBank/DDBJ databases">
        <title>A high-quality chromosome-level genome assembly of a woody plant with both climbing and erect habits, Rhamnella rubrinervis.</title>
        <authorList>
            <person name="Lu Z."/>
            <person name="Yang Y."/>
            <person name="Zhu X."/>
            <person name="Sun Y."/>
        </authorList>
    </citation>
    <scope>NUCLEOTIDE SEQUENCE</scope>
    <source>
        <strain evidence="2">BYM</strain>
        <tissue evidence="2">Leaf</tissue>
    </source>
</reference>
<proteinExistence type="predicted"/>
<evidence type="ECO:0000313" key="3">
    <source>
        <dbReference type="Proteomes" id="UP000796880"/>
    </source>
</evidence>
<feature type="region of interest" description="Disordered" evidence="1">
    <location>
        <begin position="1"/>
        <end position="37"/>
    </location>
</feature>
<protein>
    <submittedName>
        <fullName evidence="2">Uncharacterized protein</fullName>
    </submittedName>
</protein>